<dbReference type="OrthoDB" id="420380at2759"/>
<comment type="cofactor">
    <cofactor evidence="1">
        <name>L-ascorbate</name>
        <dbReference type="ChEBI" id="CHEBI:38290"/>
    </cofactor>
</comment>
<evidence type="ECO:0000256" key="9">
    <source>
        <dbReference type="ARBA" id="ARBA00022989"/>
    </source>
</evidence>
<comment type="catalytic activity">
    <reaction evidence="14">
        <text>L-prolyl-[collagen] + 2-oxoglutarate + O2 = trans-4-hydroxy-L-prolyl-[collagen] + succinate + CO2</text>
        <dbReference type="Rhea" id="RHEA:18945"/>
        <dbReference type="Rhea" id="RHEA-COMP:11676"/>
        <dbReference type="Rhea" id="RHEA-COMP:11680"/>
        <dbReference type="ChEBI" id="CHEBI:15379"/>
        <dbReference type="ChEBI" id="CHEBI:16526"/>
        <dbReference type="ChEBI" id="CHEBI:16810"/>
        <dbReference type="ChEBI" id="CHEBI:30031"/>
        <dbReference type="ChEBI" id="CHEBI:50342"/>
        <dbReference type="ChEBI" id="CHEBI:61965"/>
        <dbReference type="EC" id="1.14.11.2"/>
    </reaction>
</comment>
<comment type="subcellular location">
    <subcellularLocation>
        <location evidence="2">Endoplasmic reticulum membrane</location>
        <topology evidence="2">Single-pass type II membrane protein</topology>
    </subcellularLocation>
</comment>
<keyword evidence="11" id="KW-0408">Iron</keyword>
<evidence type="ECO:0000256" key="3">
    <source>
        <dbReference type="ARBA" id="ARBA00006511"/>
    </source>
</evidence>
<dbReference type="GO" id="GO:0005506">
    <property type="term" value="F:iron ion binding"/>
    <property type="evidence" value="ECO:0007669"/>
    <property type="project" value="InterPro"/>
</dbReference>
<evidence type="ECO:0000256" key="13">
    <source>
        <dbReference type="ARBA" id="ARBA00023180"/>
    </source>
</evidence>
<dbReference type="RefSeq" id="XP_003075321.2">
    <property type="nucleotide sequence ID" value="XM_003075273.2"/>
</dbReference>
<proteinExistence type="inferred from homology"/>
<dbReference type="PROSITE" id="PS51670">
    <property type="entry name" value="SHKT"/>
    <property type="match status" value="1"/>
</dbReference>
<dbReference type="Proteomes" id="UP000009170">
    <property type="component" value="Unassembled WGS sequence"/>
</dbReference>
<dbReference type="STRING" id="70448.A0A096P9J2"/>
<dbReference type="KEGG" id="ota:OT_ostta02g04790"/>
<dbReference type="PANTHER" id="PTHR10869">
    <property type="entry name" value="PROLYL 4-HYDROXYLASE ALPHA SUBUNIT"/>
    <property type="match status" value="1"/>
</dbReference>
<dbReference type="InParanoid" id="A0A096P9J2"/>
<comment type="caution">
    <text evidence="18">The sequence shown here is derived from an EMBL/GenBank/DDBJ whole genome shotgun (WGS) entry which is preliminary data.</text>
</comment>
<evidence type="ECO:0000256" key="4">
    <source>
        <dbReference type="ARBA" id="ARBA00012269"/>
    </source>
</evidence>
<dbReference type="InterPro" id="IPR006620">
    <property type="entry name" value="Pro_4_hyd_alph"/>
</dbReference>
<keyword evidence="13" id="KW-0325">Glycoprotein</keyword>
<dbReference type="Pfam" id="PF01549">
    <property type="entry name" value="ShK"/>
    <property type="match status" value="1"/>
</dbReference>
<evidence type="ECO:0000256" key="8">
    <source>
        <dbReference type="ARBA" id="ARBA00022968"/>
    </source>
</evidence>
<keyword evidence="12" id="KW-0472">Membrane</keyword>
<name>A0A096P9J2_OSTTA</name>
<protein>
    <recommendedName>
        <fullName evidence="4">procollagen-proline 4-dioxygenase</fullName>
        <ecNumber evidence="4">1.14.11.2</ecNumber>
    </recommendedName>
</protein>
<accession>A0A096P9J2</accession>
<dbReference type="PROSITE" id="PS51471">
    <property type="entry name" value="FE2OG_OXY"/>
    <property type="match status" value="1"/>
</dbReference>
<dbReference type="SMART" id="SM00254">
    <property type="entry name" value="ShKT"/>
    <property type="match status" value="1"/>
</dbReference>
<dbReference type="GeneID" id="9836748"/>
<evidence type="ECO:0000256" key="1">
    <source>
        <dbReference type="ARBA" id="ARBA00001961"/>
    </source>
</evidence>
<dbReference type="AlphaFoldDB" id="A0A096P9J2"/>
<evidence type="ECO:0000313" key="18">
    <source>
        <dbReference type="EMBL" id="CEG01235.1"/>
    </source>
</evidence>
<keyword evidence="6" id="KW-0479">Metal-binding</keyword>
<feature type="region of interest" description="Disordered" evidence="15">
    <location>
        <begin position="85"/>
        <end position="129"/>
    </location>
</feature>
<keyword evidence="8" id="KW-0735">Signal-anchor</keyword>
<evidence type="ECO:0000256" key="6">
    <source>
        <dbReference type="ARBA" id="ARBA00022723"/>
    </source>
</evidence>
<evidence type="ECO:0000256" key="11">
    <source>
        <dbReference type="ARBA" id="ARBA00023004"/>
    </source>
</evidence>
<evidence type="ECO:0000256" key="12">
    <source>
        <dbReference type="ARBA" id="ARBA00023136"/>
    </source>
</evidence>
<dbReference type="SMART" id="SM00702">
    <property type="entry name" value="P4Hc"/>
    <property type="match status" value="1"/>
</dbReference>
<dbReference type="InterPro" id="IPR005123">
    <property type="entry name" value="Oxoglu/Fe-dep_dioxygenase_dom"/>
</dbReference>
<gene>
    <name evidence="18" type="ORF">OT_ostta02g04790</name>
</gene>
<evidence type="ECO:0000259" key="16">
    <source>
        <dbReference type="PROSITE" id="PS51471"/>
    </source>
</evidence>
<feature type="domain" description="ShKT" evidence="17">
    <location>
        <begin position="388"/>
        <end position="422"/>
    </location>
</feature>
<dbReference type="PANTHER" id="PTHR10869:SF246">
    <property type="entry name" value="TRANSMEMBRANE PROLYL 4-HYDROXYLASE"/>
    <property type="match status" value="1"/>
</dbReference>
<keyword evidence="7" id="KW-0223">Dioxygenase</keyword>
<keyword evidence="19" id="KW-1185">Reference proteome</keyword>
<dbReference type="EMBL" id="CAID01000002">
    <property type="protein sequence ID" value="CEG01235.1"/>
    <property type="molecule type" value="Genomic_DNA"/>
</dbReference>
<keyword evidence="9" id="KW-1133">Transmembrane helix</keyword>
<dbReference type="Pfam" id="PF13640">
    <property type="entry name" value="2OG-FeII_Oxy_3"/>
    <property type="match status" value="1"/>
</dbReference>
<reference evidence="18 19" key="2">
    <citation type="journal article" date="2014" name="BMC Genomics">
        <title>An improved genome of the model marine alga Ostreococcus tauri unfolds by assessing Illumina de novo assemblies.</title>
        <authorList>
            <person name="Blanc-Mathieu R."/>
            <person name="Verhelst B."/>
            <person name="Derelle E."/>
            <person name="Rombauts S."/>
            <person name="Bouget F.Y."/>
            <person name="Carre I."/>
            <person name="Chateau A."/>
            <person name="Eyre-Walker A."/>
            <person name="Grimsley N."/>
            <person name="Moreau H."/>
            <person name="Piegu B."/>
            <person name="Rivals E."/>
            <person name="Schackwitz W."/>
            <person name="Van de Peer Y."/>
            <person name="Piganeau G."/>
        </authorList>
    </citation>
    <scope>NUCLEOTIDE SEQUENCE [LARGE SCALE GENOMIC DNA]</scope>
    <source>
        <strain evidence="19">OTTH 0595 / CCAP 157/2 / RCC745</strain>
    </source>
</reference>
<feature type="domain" description="Fe2OG dioxygenase" evidence="16">
    <location>
        <begin position="243"/>
        <end position="363"/>
    </location>
</feature>
<dbReference type="GO" id="GO:0031418">
    <property type="term" value="F:L-ascorbic acid binding"/>
    <property type="evidence" value="ECO:0007669"/>
    <property type="project" value="InterPro"/>
</dbReference>
<dbReference type="GO" id="GO:0005789">
    <property type="term" value="C:endoplasmic reticulum membrane"/>
    <property type="evidence" value="ECO:0007669"/>
    <property type="project" value="UniProtKB-SubCell"/>
</dbReference>
<reference evidence="19" key="1">
    <citation type="journal article" date="2006" name="Proc. Natl. Acad. Sci. U.S.A.">
        <title>Genome analysis of the smallest free-living eukaryote Ostreococcus tauri unveils many unique features.</title>
        <authorList>
            <person name="Derelle E."/>
            <person name="Ferraz C."/>
            <person name="Rombauts S."/>
            <person name="Rouze P."/>
            <person name="Worden A.Z."/>
            <person name="Robbens S."/>
            <person name="Partensky F."/>
            <person name="Degroeve S."/>
            <person name="Echeynie S."/>
            <person name="Cooke R."/>
            <person name="Saeys Y."/>
            <person name="Wuyts J."/>
            <person name="Jabbari K."/>
            <person name="Bowler C."/>
            <person name="Panaud O."/>
            <person name="Piegu B."/>
            <person name="Ball S.G."/>
            <person name="Ral J.-P."/>
            <person name="Bouget F.-Y."/>
            <person name="Piganeau G."/>
            <person name="De Baets B."/>
            <person name="Picard A."/>
            <person name="Delseny M."/>
            <person name="Demaille J."/>
            <person name="Van de Peer Y."/>
            <person name="Moreau H."/>
        </authorList>
    </citation>
    <scope>NUCLEOTIDE SEQUENCE [LARGE SCALE GENOMIC DNA]</scope>
    <source>
        <strain evidence="19">OTTH 0595 / CCAP 157/2 / RCC745</strain>
    </source>
</reference>
<keyword evidence="5" id="KW-0812">Transmembrane</keyword>
<evidence type="ECO:0000256" key="10">
    <source>
        <dbReference type="ARBA" id="ARBA00023002"/>
    </source>
</evidence>
<evidence type="ECO:0000259" key="17">
    <source>
        <dbReference type="PROSITE" id="PS51670"/>
    </source>
</evidence>
<dbReference type="Gene3D" id="2.60.120.620">
    <property type="entry name" value="q2cbj1_9rhob like domain"/>
    <property type="match status" value="1"/>
</dbReference>
<dbReference type="EC" id="1.14.11.2" evidence="4"/>
<dbReference type="FunFam" id="2.60.120.620:FF:000002">
    <property type="entry name" value="Prolyl 4-hydroxylase 4"/>
    <property type="match status" value="1"/>
</dbReference>
<evidence type="ECO:0000256" key="7">
    <source>
        <dbReference type="ARBA" id="ARBA00022964"/>
    </source>
</evidence>
<evidence type="ECO:0000313" key="19">
    <source>
        <dbReference type="Proteomes" id="UP000009170"/>
    </source>
</evidence>
<dbReference type="InterPro" id="IPR003582">
    <property type="entry name" value="ShKT_dom"/>
</dbReference>
<evidence type="ECO:0000256" key="2">
    <source>
        <dbReference type="ARBA" id="ARBA00004648"/>
    </source>
</evidence>
<evidence type="ECO:0000256" key="14">
    <source>
        <dbReference type="ARBA" id="ARBA00049169"/>
    </source>
</evidence>
<feature type="compositionally biased region" description="Basic and acidic residues" evidence="15">
    <location>
        <begin position="93"/>
        <end position="106"/>
    </location>
</feature>
<comment type="similarity">
    <text evidence="3">Belongs to the P4HA family.</text>
</comment>
<evidence type="ECO:0000256" key="15">
    <source>
        <dbReference type="SAM" id="MobiDB-lite"/>
    </source>
</evidence>
<dbReference type="InterPro" id="IPR044862">
    <property type="entry name" value="Pro_4_hyd_alph_FE2OG_OXY"/>
</dbReference>
<sequence>MAVEAPEAVDARDGGRRARVAEVEGARAALREVRAKTDAATREASETIRALREELLAMDVGKRFGKARDGLETPEVDELNSRVGDVPELETPELERVNAAPEEKATTKVSSEVSSSEVVGPSKKERSVEDELMTVRGAPHPVMKAPTSLNGKPALDPNRIRTISLNAPRAFLYENFLSEKECEHLLALSKGKLHKSGVVDAQTGGSSLSEVRTSTGTFISRKYDDIIAGVEERIELWSQIPQSHHEAFQILRYEPGQEYKAHFDYFFHKSGMRNNRIATVLLYLSDVEEGGETVFPNTDVPTSRNRSMYSECGNGGKALKARKGDALLFWSMKPGGELDAGSSHAGCPVIKGEKWTATKWMHVNPLAGPNDDAHNVFYDGGPRSTASCSDAQAECRGWAESGECDKNPGFMRESCKMSCRVCVGDWRDGSYVKPEEVKSETAST</sequence>
<dbReference type="InterPro" id="IPR045054">
    <property type="entry name" value="P4HA-like"/>
</dbReference>
<feature type="compositionally biased region" description="Low complexity" evidence="15">
    <location>
        <begin position="109"/>
        <end position="119"/>
    </location>
</feature>
<keyword evidence="10" id="KW-0560">Oxidoreductase</keyword>
<dbReference type="GO" id="GO:0004656">
    <property type="term" value="F:procollagen-proline 4-dioxygenase activity"/>
    <property type="evidence" value="ECO:0007669"/>
    <property type="project" value="UniProtKB-EC"/>
</dbReference>
<evidence type="ECO:0000256" key="5">
    <source>
        <dbReference type="ARBA" id="ARBA00022692"/>
    </source>
</evidence>
<organism evidence="18 19">
    <name type="scientific">Ostreococcus tauri</name>
    <name type="common">Marine green alga</name>
    <dbReference type="NCBI Taxonomy" id="70448"/>
    <lineage>
        <taxon>Eukaryota</taxon>
        <taxon>Viridiplantae</taxon>
        <taxon>Chlorophyta</taxon>
        <taxon>Mamiellophyceae</taxon>
        <taxon>Mamiellales</taxon>
        <taxon>Bathycoccaceae</taxon>
        <taxon>Ostreococcus</taxon>
    </lineage>
</organism>